<dbReference type="Proteomes" id="UP001347796">
    <property type="component" value="Unassembled WGS sequence"/>
</dbReference>
<evidence type="ECO:0000313" key="4">
    <source>
        <dbReference type="Proteomes" id="UP001347796"/>
    </source>
</evidence>
<dbReference type="InterPro" id="IPR008653">
    <property type="entry name" value="IER"/>
</dbReference>
<dbReference type="EMBL" id="JAZGQO010000001">
    <property type="protein sequence ID" value="KAK6196400.1"/>
    <property type="molecule type" value="Genomic_DNA"/>
</dbReference>
<feature type="compositionally biased region" description="Basic and acidic residues" evidence="2">
    <location>
        <begin position="72"/>
        <end position="83"/>
    </location>
</feature>
<name>A0AAN8KGC5_PATCE</name>
<comment type="caution">
    <text evidence="3">The sequence shown here is derived from an EMBL/GenBank/DDBJ whole genome shotgun (WGS) entry which is preliminary data.</text>
</comment>
<dbReference type="PANTHER" id="PTHR15895">
    <property type="entry name" value="IMMEDIATE EARLY RESPONSE GENE"/>
    <property type="match status" value="1"/>
</dbReference>
<dbReference type="AlphaFoldDB" id="A0AAN8KGC5"/>
<proteinExistence type="inferred from homology"/>
<sequence length="298" mass="33356">MASALPTDAQRIVSLSIGKIASSRSQRGGINLHKNLLVASVLHKARTSYMMENYHSLLAAKKIQNTEQQQDILKEQDARDEPMKNSTQNAVTHIRHESRMESGSHGEEDFSVSPLNENNKENSRPVCFSENQAVVSRDQVSNALCEKKIDNNNSQIESDTMNHRQEKGVADYVTMCQKCTVKRRRSFDQENDSSFPKKAKLSNDSGNMDMQVECCQVNNLVSIFNSGMSEVCTNLTDSNRGDYVSLDSENRNRLANRVSVQTAFSSQNRKTSLDSYSCSVQVKDNSYENLPTVIALTV</sequence>
<keyword evidence="4" id="KW-1185">Reference proteome</keyword>
<evidence type="ECO:0000313" key="3">
    <source>
        <dbReference type="EMBL" id="KAK6196400.1"/>
    </source>
</evidence>
<feature type="region of interest" description="Disordered" evidence="2">
    <location>
        <begin position="69"/>
        <end position="124"/>
    </location>
</feature>
<reference evidence="3 4" key="1">
    <citation type="submission" date="2024-01" db="EMBL/GenBank/DDBJ databases">
        <title>The genome of the rayed Mediterranean limpet Patella caerulea (Linnaeus, 1758).</title>
        <authorList>
            <person name="Anh-Thu Weber A."/>
            <person name="Halstead-Nussloch G."/>
        </authorList>
    </citation>
    <scope>NUCLEOTIDE SEQUENCE [LARGE SCALE GENOMIC DNA]</scope>
    <source>
        <strain evidence="3">AATW-2023a</strain>
        <tissue evidence="3">Whole specimen</tissue>
    </source>
</reference>
<protein>
    <submittedName>
        <fullName evidence="3">Uncharacterized protein</fullName>
    </submittedName>
</protein>
<evidence type="ECO:0000256" key="2">
    <source>
        <dbReference type="SAM" id="MobiDB-lite"/>
    </source>
</evidence>
<feature type="compositionally biased region" description="Basic and acidic residues" evidence="2">
    <location>
        <begin position="94"/>
        <end position="108"/>
    </location>
</feature>
<comment type="similarity">
    <text evidence="1">Belongs to the IER family.</text>
</comment>
<organism evidence="3 4">
    <name type="scientific">Patella caerulea</name>
    <name type="common">Rayed Mediterranean limpet</name>
    <dbReference type="NCBI Taxonomy" id="87958"/>
    <lineage>
        <taxon>Eukaryota</taxon>
        <taxon>Metazoa</taxon>
        <taxon>Spiralia</taxon>
        <taxon>Lophotrochozoa</taxon>
        <taxon>Mollusca</taxon>
        <taxon>Gastropoda</taxon>
        <taxon>Patellogastropoda</taxon>
        <taxon>Patelloidea</taxon>
        <taxon>Patellidae</taxon>
        <taxon>Patella</taxon>
    </lineage>
</organism>
<dbReference type="Pfam" id="PF05760">
    <property type="entry name" value="IER"/>
    <property type="match status" value="1"/>
</dbReference>
<evidence type="ECO:0000256" key="1">
    <source>
        <dbReference type="ARBA" id="ARBA00006186"/>
    </source>
</evidence>
<accession>A0AAN8KGC5</accession>
<gene>
    <name evidence="3" type="ORF">SNE40_001633</name>
</gene>